<dbReference type="Gene3D" id="3.40.50.2000">
    <property type="entry name" value="Glycogen Phosphorylase B"/>
    <property type="match status" value="2"/>
</dbReference>
<dbReference type="InterPro" id="IPR028098">
    <property type="entry name" value="Glyco_trans_4-like_N"/>
</dbReference>
<dbReference type="InterPro" id="IPR001296">
    <property type="entry name" value="Glyco_trans_1"/>
</dbReference>
<dbReference type="OrthoDB" id="9790710at2"/>
<dbReference type="RefSeq" id="WP_067754249.1">
    <property type="nucleotide sequence ID" value="NZ_CP015772.1"/>
</dbReference>
<dbReference type="PANTHER" id="PTHR45947">
    <property type="entry name" value="SULFOQUINOVOSYL TRANSFERASE SQD2"/>
    <property type="match status" value="1"/>
</dbReference>
<gene>
    <name evidence="3" type="ORF">A8C56_07945</name>
</gene>
<proteinExistence type="predicted"/>
<evidence type="ECO:0000313" key="3">
    <source>
        <dbReference type="EMBL" id="ANH80921.1"/>
    </source>
</evidence>
<evidence type="ECO:0008006" key="5">
    <source>
        <dbReference type="Google" id="ProtNLM"/>
    </source>
</evidence>
<protein>
    <recommendedName>
        <fullName evidence="5">Glycosyl transferase family 1</fullName>
    </recommendedName>
</protein>
<feature type="domain" description="Glycosyl transferase family 1" evidence="1">
    <location>
        <begin position="194"/>
        <end position="357"/>
    </location>
</feature>
<dbReference type="EMBL" id="CP015772">
    <property type="protein sequence ID" value="ANH80921.1"/>
    <property type="molecule type" value="Genomic_DNA"/>
</dbReference>
<dbReference type="PANTHER" id="PTHR45947:SF3">
    <property type="entry name" value="SULFOQUINOVOSYL TRANSFERASE SQD2"/>
    <property type="match status" value="1"/>
</dbReference>
<dbReference type="InterPro" id="IPR050194">
    <property type="entry name" value="Glycosyltransferase_grp1"/>
</dbReference>
<dbReference type="SUPFAM" id="SSF53756">
    <property type="entry name" value="UDP-Glycosyltransferase/glycogen phosphorylase"/>
    <property type="match status" value="1"/>
</dbReference>
<dbReference type="CDD" id="cd03808">
    <property type="entry name" value="GT4_CapM-like"/>
    <property type="match status" value="1"/>
</dbReference>
<dbReference type="KEGG" id="nia:A8C56_07945"/>
<organism evidence="3 4">
    <name type="scientific">Niabella ginsenosidivorans</name>
    <dbReference type="NCBI Taxonomy" id="1176587"/>
    <lineage>
        <taxon>Bacteria</taxon>
        <taxon>Pseudomonadati</taxon>
        <taxon>Bacteroidota</taxon>
        <taxon>Chitinophagia</taxon>
        <taxon>Chitinophagales</taxon>
        <taxon>Chitinophagaceae</taxon>
        <taxon>Niabella</taxon>
    </lineage>
</organism>
<dbReference type="Proteomes" id="UP000077667">
    <property type="component" value="Chromosome"/>
</dbReference>
<reference evidence="3 4" key="1">
    <citation type="submission" date="2016-05" db="EMBL/GenBank/DDBJ databases">
        <title>Niabella ginsenosidivorans BS26 whole genome sequencing.</title>
        <authorList>
            <person name="Im W.T."/>
            <person name="Siddiqi M.Z."/>
        </authorList>
    </citation>
    <scope>NUCLEOTIDE SEQUENCE [LARGE SCALE GENOMIC DNA]</scope>
    <source>
        <strain evidence="3 4">BS26</strain>
    </source>
</reference>
<sequence length="379" mass="43042">MQIIQIFSTSKFLRDFLEEQLLYFRKKNVYWTMACTQDERLLNDAAKSGYIPLPVDILRKITPLKDLAAIVRLIKAMRNKHFDIAIAHTPKGGMIGMIAARLAGVPKRVYYRHGLLFETAKGLKRKLLIAIEKLTAACATEVICISPSVLEQSIRYRLNRPGKNKLIGPRGSFNGINAIKFDRSKQIPEAVSALRERARIKDPEVIFGFAGRLVNDKGLNELAAAWQLFIKDGKKARLLVAGSYEQRDALPQATRRYLEKEPSVTLLGELEDMVSYYSLLDVFILPSHREGLPTVLLEAAAMELPVITTRATGCVDAILENKTGIFTTTAPEEIAAKMDFYYKNHHLRVQHGQEGRRFVQEYFHQEQIWKETLEQVLTI</sequence>
<dbReference type="Pfam" id="PF00534">
    <property type="entry name" value="Glycos_transf_1"/>
    <property type="match status" value="1"/>
</dbReference>
<feature type="domain" description="Glycosyltransferase subfamily 4-like N-terminal" evidence="2">
    <location>
        <begin position="35"/>
        <end position="159"/>
    </location>
</feature>
<dbReference type="GO" id="GO:0016758">
    <property type="term" value="F:hexosyltransferase activity"/>
    <property type="evidence" value="ECO:0007669"/>
    <property type="project" value="TreeGrafter"/>
</dbReference>
<keyword evidence="4" id="KW-1185">Reference proteome</keyword>
<dbReference type="Pfam" id="PF13439">
    <property type="entry name" value="Glyco_transf_4"/>
    <property type="match status" value="1"/>
</dbReference>
<evidence type="ECO:0000259" key="1">
    <source>
        <dbReference type="Pfam" id="PF00534"/>
    </source>
</evidence>
<evidence type="ECO:0000313" key="4">
    <source>
        <dbReference type="Proteomes" id="UP000077667"/>
    </source>
</evidence>
<accession>A0A1A9I2K2</accession>
<evidence type="ECO:0000259" key="2">
    <source>
        <dbReference type="Pfam" id="PF13439"/>
    </source>
</evidence>
<dbReference type="AlphaFoldDB" id="A0A1A9I2K2"/>
<dbReference type="STRING" id="1176587.A8C56_07945"/>
<name>A0A1A9I2K2_9BACT</name>